<proteinExistence type="predicted"/>
<dbReference type="Gene3D" id="3.40.50.2300">
    <property type="match status" value="1"/>
</dbReference>
<evidence type="ECO:0000256" key="2">
    <source>
        <dbReference type="PROSITE-ProRule" id="PRU00169"/>
    </source>
</evidence>
<keyword evidence="1 2" id="KW-0597">Phosphoprotein</keyword>
<dbReference type="InterPro" id="IPR011006">
    <property type="entry name" value="CheY-like_superfamily"/>
</dbReference>
<protein>
    <recommendedName>
        <fullName evidence="3">Response regulatory domain-containing protein</fullName>
    </recommendedName>
</protein>
<accession>A0A1F6E491</accession>
<dbReference type="InterPro" id="IPR001789">
    <property type="entry name" value="Sig_transdc_resp-reg_receiver"/>
</dbReference>
<dbReference type="PANTHER" id="PTHR44591:SF3">
    <property type="entry name" value="RESPONSE REGULATORY DOMAIN-CONTAINING PROTEIN"/>
    <property type="match status" value="1"/>
</dbReference>
<name>A0A1F6E491_9BACT</name>
<dbReference type="Pfam" id="PF00072">
    <property type="entry name" value="Response_reg"/>
    <property type="match status" value="1"/>
</dbReference>
<reference evidence="4 5" key="1">
    <citation type="journal article" date="2016" name="Nat. Commun.">
        <title>Thousands of microbial genomes shed light on interconnected biogeochemical processes in an aquifer system.</title>
        <authorList>
            <person name="Anantharaman K."/>
            <person name="Brown C.T."/>
            <person name="Hug L.A."/>
            <person name="Sharon I."/>
            <person name="Castelle C.J."/>
            <person name="Probst A.J."/>
            <person name="Thomas B.C."/>
            <person name="Singh A."/>
            <person name="Wilkins M.J."/>
            <person name="Karaoz U."/>
            <person name="Brodie E.L."/>
            <person name="Williams K.H."/>
            <person name="Hubbard S.S."/>
            <person name="Banfield J.F."/>
        </authorList>
    </citation>
    <scope>NUCLEOTIDE SEQUENCE [LARGE SCALE GENOMIC DNA]</scope>
</reference>
<dbReference type="SUPFAM" id="SSF52172">
    <property type="entry name" value="CheY-like"/>
    <property type="match status" value="1"/>
</dbReference>
<feature type="modified residue" description="4-aspartylphosphate" evidence="2">
    <location>
        <position position="56"/>
    </location>
</feature>
<dbReference type="SMART" id="SM00448">
    <property type="entry name" value="REC"/>
    <property type="match status" value="1"/>
</dbReference>
<dbReference type="AlphaFoldDB" id="A0A1F6E491"/>
<evidence type="ECO:0000313" key="4">
    <source>
        <dbReference type="EMBL" id="OGG68478.1"/>
    </source>
</evidence>
<dbReference type="InterPro" id="IPR050595">
    <property type="entry name" value="Bact_response_regulator"/>
</dbReference>
<dbReference type="PANTHER" id="PTHR44591">
    <property type="entry name" value="STRESS RESPONSE REGULATOR PROTEIN 1"/>
    <property type="match status" value="1"/>
</dbReference>
<evidence type="ECO:0000313" key="5">
    <source>
        <dbReference type="Proteomes" id="UP000176914"/>
    </source>
</evidence>
<dbReference type="Proteomes" id="UP000176914">
    <property type="component" value="Unassembled WGS sequence"/>
</dbReference>
<organism evidence="4 5">
    <name type="scientific">Candidatus Kaiserbacteria bacterium RIFCSPHIGHO2_02_FULL_55_25</name>
    <dbReference type="NCBI Taxonomy" id="1798498"/>
    <lineage>
        <taxon>Bacteria</taxon>
        <taxon>Candidatus Kaiseribacteriota</taxon>
    </lineage>
</organism>
<dbReference type="PROSITE" id="PS50110">
    <property type="entry name" value="RESPONSE_REGULATORY"/>
    <property type="match status" value="1"/>
</dbReference>
<dbReference type="EMBL" id="MFLL01000032">
    <property type="protein sequence ID" value="OGG68478.1"/>
    <property type="molecule type" value="Genomic_DNA"/>
</dbReference>
<evidence type="ECO:0000259" key="3">
    <source>
        <dbReference type="PROSITE" id="PS50110"/>
    </source>
</evidence>
<evidence type="ECO:0000256" key="1">
    <source>
        <dbReference type="ARBA" id="ARBA00022553"/>
    </source>
</evidence>
<comment type="caution">
    <text evidence="4">The sequence shown here is derived from an EMBL/GenBank/DDBJ whole genome shotgun (WGS) entry which is preliminary data.</text>
</comment>
<gene>
    <name evidence="4" type="ORF">A3C20_01960</name>
</gene>
<feature type="domain" description="Response regulatory" evidence="3">
    <location>
        <begin position="6"/>
        <end position="123"/>
    </location>
</feature>
<dbReference type="GO" id="GO:0000160">
    <property type="term" value="P:phosphorelay signal transduction system"/>
    <property type="evidence" value="ECO:0007669"/>
    <property type="project" value="InterPro"/>
</dbReference>
<sequence length="130" mass="14069">MSHTGNILLVDDDKFLLDMYSMKFVQEGYSVQACLSGHDAIAALKTGFVPDAILFDLTMPECDGFEFLQILTKEGLAKTAIKLALTNQSTDAERQKAIELGADQFLVKATLVPSEVVNTVNTALSARKAA</sequence>